<keyword evidence="2" id="KW-1185">Reference proteome</keyword>
<evidence type="ECO:0000313" key="1">
    <source>
        <dbReference type="EMBL" id="KAJ8313656.1"/>
    </source>
</evidence>
<organism evidence="1 2">
    <name type="scientific">Tegillarca granosa</name>
    <name type="common">Malaysian cockle</name>
    <name type="synonym">Anadara granosa</name>
    <dbReference type="NCBI Taxonomy" id="220873"/>
    <lineage>
        <taxon>Eukaryota</taxon>
        <taxon>Metazoa</taxon>
        <taxon>Spiralia</taxon>
        <taxon>Lophotrochozoa</taxon>
        <taxon>Mollusca</taxon>
        <taxon>Bivalvia</taxon>
        <taxon>Autobranchia</taxon>
        <taxon>Pteriomorphia</taxon>
        <taxon>Arcoida</taxon>
        <taxon>Arcoidea</taxon>
        <taxon>Arcidae</taxon>
        <taxon>Tegillarca</taxon>
    </lineage>
</organism>
<reference evidence="1 2" key="1">
    <citation type="submission" date="2022-12" db="EMBL/GenBank/DDBJ databases">
        <title>Chromosome-level genome of Tegillarca granosa.</title>
        <authorList>
            <person name="Kim J."/>
        </authorList>
    </citation>
    <scope>NUCLEOTIDE SEQUENCE [LARGE SCALE GENOMIC DNA]</scope>
    <source>
        <strain evidence="1">Teg-2019</strain>
        <tissue evidence="1">Adductor muscle</tissue>
    </source>
</reference>
<sequence length="79" mass="8915">MHNSFDYAQQVHFPLQVGPLFFFKHQGNASVLVCVQRVLVIFYEGTAPVSQDFSLVNHSTVLVIGKQISSQIFYLIDEA</sequence>
<dbReference type="EMBL" id="JARBDR010000342">
    <property type="protein sequence ID" value="KAJ8313656.1"/>
    <property type="molecule type" value="Genomic_DNA"/>
</dbReference>
<accession>A0ABQ9F8I8</accession>
<dbReference type="Proteomes" id="UP001217089">
    <property type="component" value="Unassembled WGS sequence"/>
</dbReference>
<gene>
    <name evidence="1" type="ORF">KUTeg_008217</name>
</gene>
<comment type="caution">
    <text evidence="1">The sequence shown here is derived from an EMBL/GenBank/DDBJ whole genome shotgun (WGS) entry which is preliminary data.</text>
</comment>
<evidence type="ECO:0000313" key="2">
    <source>
        <dbReference type="Proteomes" id="UP001217089"/>
    </source>
</evidence>
<name>A0ABQ9F8I8_TEGGR</name>
<protein>
    <submittedName>
        <fullName evidence="1">Uncharacterized protein</fullName>
    </submittedName>
</protein>
<proteinExistence type="predicted"/>